<keyword evidence="13" id="KW-0732">Signal</keyword>
<feature type="signal peptide" evidence="13">
    <location>
        <begin position="1"/>
        <end position="23"/>
    </location>
</feature>
<keyword evidence="4" id="KW-0410">Iron transport</keyword>
<dbReference type="Pfam" id="PF00593">
    <property type="entry name" value="TonB_dep_Rec_b-barrel"/>
    <property type="match status" value="1"/>
</dbReference>
<evidence type="ECO:0000256" key="12">
    <source>
        <dbReference type="RuleBase" id="RU003357"/>
    </source>
</evidence>
<keyword evidence="7" id="KW-0406">Ion transport</keyword>
<evidence type="ECO:0000313" key="16">
    <source>
        <dbReference type="EMBL" id="ARN74552.1"/>
    </source>
</evidence>
<protein>
    <recommendedName>
        <fullName evidence="18">TonB-dependent receptor</fullName>
    </recommendedName>
</protein>
<evidence type="ECO:0000259" key="14">
    <source>
        <dbReference type="Pfam" id="PF00593"/>
    </source>
</evidence>
<dbReference type="InterPro" id="IPR039426">
    <property type="entry name" value="TonB-dep_rcpt-like"/>
</dbReference>
<evidence type="ECO:0000256" key="7">
    <source>
        <dbReference type="ARBA" id="ARBA00023065"/>
    </source>
</evidence>
<evidence type="ECO:0000256" key="13">
    <source>
        <dbReference type="SAM" id="SignalP"/>
    </source>
</evidence>
<dbReference type="Pfam" id="PF07715">
    <property type="entry name" value="Plug"/>
    <property type="match status" value="1"/>
</dbReference>
<dbReference type="PANTHER" id="PTHR32552:SF81">
    <property type="entry name" value="TONB-DEPENDENT OUTER MEMBRANE RECEPTOR"/>
    <property type="match status" value="1"/>
</dbReference>
<organism evidence="16 17">
    <name type="scientific">Oceanicoccus sagamiensis</name>
    <dbReference type="NCBI Taxonomy" id="716816"/>
    <lineage>
        <taxon>Bacteria</taxon>
        <taxon>Pseudomonadati</taxon>
        <taxon>Pseudomonadota</taxon>
        <taxon>Gammaproteobacteria</taxon>
        <taxon>Cellvibrionales</taxon>
        <taxon>Spongiibacteraceae</taxon>
        <taxon>Oceanicoccus</taxon>
    </lineage>
</organism>
<evidence type="ECO:0000313" key="17">
    <source>
        <dbReference type="Proteomes" id="UP000193450"/>
    </source>
</evidence>
<dbReference type="AlphaFoldDB" id="A0A1X9NDR4"/>
<feature type="domain" description="TonB-dependent receptor-like beta-barrel" evidence="14">
    <location>
        <begin position="269"/>
        <end position="684"/>
    </location>
</feature>
<keyword evidence="6" id="KW-0408">Iron</keyword>
<comment type="similarity">
    <text evidence="11 12">Belongs to the TonB-dependent receptor family.</text>
</comment>
<dbReference type="GO" id="GO:0006826">
    <property type="term" value="P:iron ion transport"/>
    <property type="evidence" value="ECO:0007669"/>
    <property type="project" value="UniProtKB-KW"/>
</dbReference>
<gene>
    <name evidence="16" type="ORF">BST96_10720</name>
</gene>
<dbReference type="PANTHER" id="PTHR32552">
    <property type="entry name" value="FERRICHROME IRON RECEPTOR-RELATED"/>
    <property type="match status" value="1"/>
</dbReference>
<proteinExistence type="inferred from homology"/>
<dbReference type="Gene3D" id="2.40.170.20">
    <property type="entry name" value="TonB-dependent receptor, beta-barrel domain"/>
    <property type="match status" value="1"/>
</dbReference>
<keyword evidence="17" id="KW-1185">Reference proteome</keyword>
<comment type="subcellular location">
    <subcellularLocation>
        <location evidence="1 11">Cell outer membrane</location>
        <topology evidence="1 11">Multi-pass membrane protein</topology>
    </subcellularLocation>
</comment>
<dbReference type="CDD" id="cd01347">
    <property type="entry name" value="ligand_gated_channel"/>
    <property type="match status" value="1"/>
</dbReference>
<evidence type="ECO:0000256" key="1">
    <source>
        <dbReference type="ARBA" id="ARBA00004571"/>
    </source>
</evidence>
<dbReference type="PROSITE" id="PS52016">
    <property type="entry name" value="TONB_DEPENDENT_REC_3"/>
    <property type="match status" value="1"/>
</dbReference>
<dbReference type="RefSeq" id="WP_085758699.1">
    <property type="nucleotide sequence ID" value="NZ_CP019343.1"/>
</dbReference>
<evidence type="ECO:0000256" key="3">
    <source>
        <dbReference type="ARBA" id="ARBA00022452"/>
    </source>
</evidence>
<evidence type="ECO:0000256" key="10">
    <source>
        <dbReference type="ARBA" id="ARBA00023237"/>
    </source>
</evidence>
<dbReference type="Proteomes" id="UP000193450">
    <property type="component" value="Chromosome"/>
</dbReference>
<feature type="chain" id="PRO_5012530464" description="TonB-dependent receptor" evidence="13">
    <location>
        <begin position="24"/>
        <end position="718"/>
    </location>
</feature>
<evidence type="ECO:0000256" key="6">
    <source>
        <dbReference type="ARBA" id="ARBA00023004"/>
    </source>
</evidence>
<evidence type="ECO:0000256" key="5">
    <source>
        <dbReference type="ARBA" id="ARBA00022692"/>
    </source>
</evidence>
<evidence type="ECO:0000256" key="8">
    <source>
        <dbReference type="ARBA" id="ARBA00023077"/>
    </source>
</evidence>
<evidence type="ECO:0000256" key="2">
    <source>
        <dbReference type="ARBA" id="ARBA00022448"/>
    </source>
</evidence>
<dbReference type="SUPFAM" id="SSF56935">
    <property type="entry name" value="Porins"/>
    <property type="match status" value="1"/>
</dbReference>
<evidence type="ECO:0000256" key="9">
    <source>
        <dbReference type="ARBA" id="ARBA00023136"/>
    </source>
</evidence>
<keyword evidence="2 11" id="KW-0813">Transport</keyword>
<dbReference type="GO" id="GO:0009279">
    <property type="term" value="C:cell outer membrane"/>
    <property type="evidence" value="ECO:0007669"/>
    <property type="project" value="UniProtKB-SubCell"/>
</dbReference>
<dbReference type="STRING" id="716816.BST96_10720"/>
<keyword evidence="5 11" id="KW-0812">Transmembrane</keyword>
<keyword evidence="10 11" id="KW-0998">Cell outer membrane</keyword>
<dbReference type="OrthoDB" id="7051185at2"/>
<dbReference type="EMBL" id="CP019343">
    <property type="protein sequence ID" value="ARN74552.1"/>
    <property type="molecule type" value="Genomic_DNA"/>
</dbReference>
<keyword evidence="8 12" id="KW-0798">TonB box</keyword>
<dbReference type="InterPro" id="IPR012910">
    <property type="entry name" value="Plug_dom"/>
</dbReference>
<keyword evidence="3 11" id="KW-1134">Transmembrane beta strand</keyword>
<keyword evidence="9 11" id="KW-0472">Membrane</keyword>
<evidence type="ECO:0000256" key="11">
    <source>
        <dbReference type="PROSITE-ProRule" id="PRU01360"/>
    </source>
</evidence>
<evidence type="ECO:0000259" key="15">
    <source>
        <dbReference type="Pfam" id="PF07715"/>
    </source>
</evidence>
<evidence type="ECO:0000256" key="4">
    <source>
        <dbReference type="ARBA" id="ARBA00022496"/>
    </source>
</evidence>
<name>A0A1X9NDR4_9GAMM</name>
<dbReference type="InterPro" id="IPR000531">
    <property type="entry name" value="Beta-barrel_TonB"/>
</dbReference>
<evidence type="ECO:0008006" key="18">
    <source>
        <dbReference type="Google" id="ProtNLM"/>
    </source>
</evidence>
<reference evidence="16 17" key="1">
    <citation type="submission" date="2016-11" db="EMBL/GenBank/DDBJ databases">
        <title>Trade-off between light-utilization and light-protection in marine flavobacteria.</title>
        <authorList>
            <person name="Kumagai Y."/>
        </authorList>
    </citation>
    <scope>NUCLEOTIDE SEQUENCE [LARGE SCALE GENOMIC DNA]</scope>
    <source>
        <strain evidence="16 17">NBRC 107125</strain>
    </source>
</reference>
<dbReference type="KEGG" id="osg:BST96_10720"/>
<feature type="domain" description="TonB-dependent receptor plug" evidence="15">
    <location>
        <begin position="40"/>
        <end position="147"/>
    </location>
</feature>
<dbReference type="InterPro" id="IPR036942">
    <property type="entry name" value="Beta-barrel_TonB_sf"/>
</dbReference>
<sequence length="718" mass="79290">MHNFLKKQMALAIAISIPGVAFSQTLEEVVVTAQKRAQSAQDVPISITAMSGEFLEERGVASATDLEKFTPGLRIPQQDASKTFIRIRGVGSQKFDIGSSGSVGVFVDEVYMPRFSGADIGFLDMERIEVLKGPQGTLFGRNTAAGAISSSTRKPGHETEGFVEAGVGNKDSYLVRGAVSGSVTDAVAMRLSLGQEERGGFQTDTLSGSSDDSTNTTARLQAMIDASDTLTVQAFVQFNNRQQDAMLQKNIALGTQDGQIFPLFLAPGVQAFDNGDFRDYPISDGGDFDYDTWLSYLRLEKEFKHFQLVSLSSYLDGDGTTVNDFDSSEASVGSSSFEEDYSTFSQELRLVGDQWIAGAYYYQDDAYSDYKFSWFEDSLPAFLWGGNIFDNAPLDMETTSWAVFGEYRIGFTERLSLTLGGRYSVDEIDFTRQGITSAPGMIPTPQNYTYSDNEDWDSFDPKVSLTFQATDDLMAYFTYSEGYKAGGTQFTAPNLEVASQLFDPEELSSYEVGVKSELLDRTLRLNASVFYYDYQDLQVQRVDTALSGGLPVAFTSNAAESEITGFEFDLLWAPIEGLNVHFAYSYLDAEYNDFIGPGGENFSGNPLPVSPENTVMGSLDYTTEVSGGWSLNAGTDWVWIDEFNFDVTDDDPYTKGGDYTLGSFRLALISPEQNWRITAYADNVTDEEEYANKTRRSQEVIAAALDGRRYGLRLQYSF</sequence>
<accession>A0A1X9NDR4</accession>